<dbReference type="EMBL" id="JWJG01000028">
    <property type="protein sequence ID" value="KIF81938.1"/>
    <property type="molecule type" value="Genomic_DNA"/>
</dbReference>
<proteinExistence type="predicted"/>
<gene>
    <name evidence="2" type="ORF">TSA66_15825</name>
</gene>
<reference evidence="2 3" key="1">
    <citation type="submission" date="2014-12" db="EMBL/GenBank/DDBJ databases">
        <title>Denitrispirillum autotrophicum gen. nov., sp. nov., Denitrifying, Facultatively Autotrophic Bacteria Isolated from Rice Paddy Soil.</title>
        <authorList>
            <person name="Ishii S."/>
            <person name="Ashida N."/>
            <person name="Ohno H."/>
            <person name="Otsuka S."/>
            <person name="Yokota A."/>
            <person name="Senoo K."/>
        </authorList>
    </citation>
    <scope>NUCLEOTIDE SEQUENCE [LARGE SCALE GENOMIC DNA]</scope>
    <source>
        <strain evidence="2 3">TSA66</strain>
    </source>
</reference>
<evidence type="ECO:0000313" key="3">
    <source>
        <dbReference type="Proteomes" id="UP000031572"/>
    </source>
</evidence>
<dbReference type="AlphaFoldDB" id="A0A0C1Y4J6"/>
<keyword evidence="1" id="KW-1133">Transmembrane helix</keyword>
<feature type="transmembrane region" description="Helical" evidence="1">
    <location>
        <begin position="49"/>
        <end position="68"/>
    </location>
</feature>
<sequence length="69" mass="6883">MPHPVARSGSVQAFVLRGRRRHPAADAVYGPASAICHAASTASMAGPAALAPLILGMVSSAMIALFGAV</sequence>
<evidence type="ECO:0000313" key="2">
    <source>
        <dbReference type="EMBL" id="KIF81938.1"/>
    </source>
</evidence>
<keyword evidence="1" id="KW-0472">Membrane</keyword>
<dbReference type="RefSeq" id="WP_040040689.1">
    <property type="nucleotide sequence ID" value="NZ_JWJG01000028.1"/>
</dbReference>
<organism evidence="2 3">
    <name type="scientific">Noviherbaspirillum autotrophicum</name>
    <dbReference type="NCBI Taxonomy" id="709839"/>
    <lineage>
        <taxon>Bacteria</taxon>
        <taxon>Pseudomonadati</taxon>
        <taxon>Pseudomonadota</taxon>
        <taxon>Betaproteobacteria</taxon>
        <taxon>Burkholderiales</taxon>
        <taxon>Oxalobacteraceae</taxon>
        <taxon>Noviherbaspirillum</taxon>
    </lineage>
</organism>
<keyword evidence="3" id="KW-1185">Reference proteome</keyword>
<comment type="caution">
    <text evidence="2">The sequence shown here is derived from an EMBL/GenBank/DDBJ whole genome shotgun (WGS) entry which is preliminary data.</text>
</comment>
<dbReference type="Proteomes" id="UP000031572">
    <property type="component" value="Unassembled WGS sequence"/>
</dbReference>
<evidence type="ECO:0000256" key="1">
    <source>
        <dbReference type="SAM" id="Phobius"/>
    </source>
</evidence>
<dbReference type="STRING" id="709839.TSA66_15825"/>
<keyword evidence="1" id="KW-0812">Transmembrane</keyword>
<name>A0A0C1Y4J6_9BURK</name>
<protein>
    <submittedName>
        <fullName evidence="2">Uncharacterized protein</fullName>
    </submittedName>
</protein>
<accession>A0A0C1Y4J6</accession>